<organism evidence="1 2">
    <name type="scientific">Daucus carota subsp. sativus</name>
    <name type="common">Carrot</name>
    <dbReference type="NCBI Taxonomy" id="79200"/>
    <lineage>
        <taxon>Eukaryota</taxon>
        <taxon>Viridiplantae</taxon>
        <taxon>Streptophyta</taxon>
        <taxon>Embryophyta</taxon>
        <taxon>Tracheophyta</taxon>
        <taxon>Spermatophyta</taxon>
        <taxon>Magnoliopsida</taxon>
        <taxon>eudicotyledons</taxon>
        <taxon>Gunneridae</taxon>
        <taxon>Pentapetalae</taxon>
        <taxon>asterids</taxon>
        <taxon>campanulids</taxon>
        <taxon>Apiales</taxon>
        <taxon>Apiaceae</taxon>
        <taxon>Apioideae</taxon>
        <taxon>Scandiceae</taxon>
        <taxon>Daucinae</taxon>
        <taxon>Daucus</taxon>
        <taxon>Daucus sect. Daucus</taxon>
    </lineage>
</organism>
<sequence>MKGSNGRKVNWFSSVVSRFLRGDKCNKVKSSRKPAVPRGPEASMVAAAKHFSSAHKVRLV</sequence>
<gene>
    <name evidence="1" type="ORF">DCAR_0832937</name>
</gene>
<reference evidence="1" key="1">
    <citation type="journal article" date="2016" name="Nat. Genet.">
        <title>A high-quality carrot genome assembly provides new insights into carotenoid accumulation and asterid genome evolution.</title>
        <authorList>
            <person name="Iorizzo M."/>
            <person name="Ellison S."/>
            <person name="Senalik D."/>
            <person name="Zeng P."/>
            <person name="Satapoomin P."/>
            <person name="Huang J."/>
            <person name="Bowman M."/>
            <person name="Iovene M."/>
            <person name="Sanseverino W."/>
            <person name="Cavagnaro P."/>
            <person name="Yildiz M."/>
            <person name="Macko-Podgorni A."/>
            <person name="Moranska E."/>
            <person name="Grzebelus E."/>
            <person name="Grzebelus D."/>
            <person name="Ashrafi H."/>
            <person name="Zheng Z."/>
            <person name="Cheng S."/>
            <person name="Spooner D."/>
            <person name="Van Deynze A."/>
            <person name="Simon P."/>
        </authorList>
    </citation>
    <scope>NUCLEOTIDE SEQUENCE</scope>
    <source>
        <tissue evidence="1">Leaf</tissue>
    </source>
</reference>
<dbReference type="EMBL" id="CP093350">
    <property type="protein sequence ID" value="WOH13427.1"/>
    <property type="molecule type" value="Genomic_DNA"/>
</dbReference>
<keyword evidence="2" id="KW-1185">Reference proteome</keyword>
<evidence type="ECO:0000313" key="1">
    <source>
        <dbReference type="EMBL" id="WOH13427.1"/>
    </source>
</evidence>
<evidence type="ECO:0000313" key="2">
    <source>
        <dbReference type="Proteomes" id="UP000077755"/>
    </source>
</evidence>
<name>A0AAF0XU51_DAUCS</name>
<protein>
    <submittedName>
        <fullName evidence="1">Uncharacterized protein</fullName>
    </submittedName>
</protein>
<reference evidence="1" key="2">
    <citation type="submission" date="2022-03" db="EMBL/GenBank/DDBJ databases">
        <title>Draft title - Genomic analysis of global carrot germplasm unveils the trajectory of domestication and the origin of high carotenoid orange carrot.</title>
        <authorList>
            <person name="Iorizzo M."/>
            <person name="Ellison S."/>
            <person name="Senalik D."/>
            <person name="Macko-Podgorni A."/>
            <person name="Grzebelus D."/>
            <person name="Bostan H."/>
            <person name="Rolling W."/>
            <person name="Curaba J."/>
            <person name="Simon P."/>
        </authorList>
    </citation>
    <scope>NUCLEOTIDE SEQUENCE</scope>
    <source>
        <tissue evidence="1">Leaf</tissue>
    </source>
</reference>
<dbReference type="Proteomes" id="UP000077755">
    <property type="component" value="Chromosome 8"/>
</dbReference>
<accession>A0AAF0XU51</accession>
<dbReference type="AlphaFoldDB" id="A0AAF0XU51"/>
<proteinExistence type="predicted"/>